<dbReference type="SUPFAM" id="SSF46689">
    <property type="entry name" value="Homeodomain-like"/>
    <property type="match status" value="1"/>
</dbReference>
<name>A0A1H6ZMK4_9BACT</name>
<organism evidence="6 7">
    <name type="scientific">Dyadobacter koreensis</name>
    <dbReference type="NCBI Taxonomy" id="408657"/>
    <lineage>
        <taxon>Bacteria</taxon>
        <taxon>Pseudomonadati</taxon>
        <taxon>Bacteroidota</taxon>
        <taxon>Cytophagia</taxon>
        <taxon>Cytophagales</taxon>
        <taxon>Spirosomataceae</taxon>
        <taxon>Dyadobacter</taxon>
    </lineage>
</organism>
<evidence type="ECO:0000313" key="7">
    <source>
        <dbReference type="Proteomes" id="UP000199532"/>
    </source>
</evidence>
<dbReference type="PROSITE" id="PS50977">
    <property type="entry name" value="HTH_TETR_2"/>
    <property type="match status" value="1"/>
</dbReference>
<gene>
    <name evidence="6" type="ORF">SAMN04487995_5090</name>
</gene>
<dbReference type="GO" id="GO:0003677">
    <property type="term" value="F:DNA binding"/>
    <property type="evidence" value="ECO:0007669"/>
    <property type="project" value="UniProtKB-UniRule"/>
</dbReference>
<dbReference type="AlphaFoldDB" id="A0A1H6ZMK4"/>
<evidence type="ECO:0000313" key="6">
    <source>
        <dbReference type="EMBL" id="SEJ50820.1"/>
    </source>
</evidence>
<dbReference type="RefSeq" id="WP_090339765.1">
    <property type="nucleotide sequence ID" value="NZ_FNXY01000008.1"/>
</dbReference>
<dbReference type="PANTHER" id="PTHR47506">
    <property type="entry name" value="TRANSCRIPTIONAL REGULATORY PROTEIN"/>
    <property type="match status" value="1"/>
</dbReference>
<evidence type="ECO:0000256" key="3">
    <source>
        <dbReference type="ARBA" id="ARBA00023163"/>
    </source>
</evidence>
<proteinExistence type="predicted"/>
<dbReference type="EMBL" id="FNXY01000008">
    <property type="protein sequence ID" value="SEJ50820.1"/>
    <property type="molecule type" value="Genomic_DNA"/>
</dbReference>
<keyword evidence="1" id="KW-0805">Transcription regulation</keyword>
<reference evidence="6 7" key="1">
    <citation type="submission" date="2016-10" db="EMBL/GenBank/DDBJ databases">
        <authorList>
            <person name="de Groot N.N."/>
        </authorList>
    </citation>
    <scope>NUCLEOTIDE SEQUENCE [LARGE SCALE GENOMIC DNA]</scope>
    <source>
        <strain evidence="6 7">DSM 19938</strain>
    </source>
</reference>
<evidence type="ECO:0000259" key="5">
    <source>
        <dbReference type="PROSITE" id="PS50977"/>
    </source>
</evidence>
<evidence type="ECO:0000256" key="2">
    <source>
        <dbReference type="ARBA" id="ARBA00023125"/>
    </source>
</evidence>
<keyword evidence="3" id="KW-0804">Transcription</keyword>
<dbReference type="Gene3D" id="1.10.357.10">
    <property type="entry name" value="Tetracycline Repressor, domain 2"/>
    <property type="match status" value="1"/>
</dbReference>
<evidence type="ECO:0000256" key="1">
    <source>
        <dbReference type="ARBA" id="ARBA00023015"/>
    </source>
</evidence>
<protein>
    <submittedName>
        <fullName evidence="6">Transcriptional regulator, TetR family</fullName>
    </submittedName>
</protein>
<dbReference type="SUPFAM" id="SSF48498">
    <property type="entry name" value="Tetracyclin repressor-like, C-terminal domain"/>
    <property type="match status" value="1"/>
</dbReference>
<evidence type="ECO:0000256" key="4">
    <source>
        <dbReference type="PROSITE-ProRule" id="PRU00335"/>
    </source>
</evidence>
<dbReference type="PRINTS" id="PR00455">
    <property type="entry name" value="HTHTETR"/>
</dbReference>
<accession>A0A1H6ZMK4</accession>
<dbReference type="InterPro" id="IPR036271">
    <property type="entry name" value="Tet_transcr_reg_TetR-rel_C_sf"/>
</dbReference>
<dbReference type="Pfam" id="PF00440">
    <property type="entry name" value="TetR_N"/>
    <property type="match status" value="1"/>
</dbReference>
<dbReference type="PANTHER" id="PTHR47506:SF1">
    <property type="entry name" value="HTH-TYPE TRANSCRIPTIONAL REGULATOR YJDC"/>
    <property type="match status" value="1"/>
</dbReference>
<dbReference type="OrthoDB" id="9787680at2"/>
<keyword evidence="2 4" id="KW-0238">DNA-binding</keyword>
<sequence>MKHHPILPKERILETALHLFHKQGYHATGINQIISDAGVAKASLYLHYKSKEELGIEYLNARQEIWFAQLKLFTDESKKPKKKILAAFDFLNFINEKESFRGCSFLNMLSEIQSEETRLLASIQNHKTQLREFFREILPEEKGEHTDIIYLLFESAMTESQLFKNQWPVEKAKQAVADLFKLKYIK</sequence>
<dbReference type="Proteomes" id="UP000199532">
    <property type="component" value="Unassembled WGS sequence"/>
</dbReference>
<dbReference type="InterPro" id="IPR001647">
    <property type="entry name" value="HTH_TetR"/>
</dbReference>
<feature type="DNA-binding region" description="H-T-H motif" evidence="4">
    <location>
        <begin position="29"/>
        <end position="48"/>
    </location>
</feature>
<feature type="domain" description="HTH tetR-type" evidence="5">
    <location>
        <begin position="6"/>
        <end position="66"/>
    </location>
</feature>
<keyword evidence="7" id="KW-1185">Reference proteome</keyword>
<dbReference type="STRING" id="408657.SAMN04487995_5090"/>
<dbReference type="InterPro" id="IPR009057">
    <property type="entry name" value="Homeodomain-like_sf"/>
</dbReference>